<keyword evidence="2" id="KW-0963">Cytoplasm</keyword>
<dbReference type="InterPro" id="IPR018060">
    <property type="entry name" value="HTH_AraC"/>
</dbReference>
<dbReference type="GO" id="GO:0003700">
    <property type="term" value="F:DNA-binding transcription factor activity"/>
    <property type="evidence" value="ECO:0007669"/>
    <property type="project" value="InterPro"/>
</dbReference>
<evidence type="ECO:0000256" key="5">
    <source>
        <dbReference type="ARBA" id="ARBA00023015"/>
    </source>
</evidence>
<keyword evidence="4" id="KW-0902">Two-component regulatory system</keyword>
<evidence type="ECO:0000256" key="3">
    <source>
        <dbReference type="ARBA" id="ARBA00022553"/>
    </source>
</evidence>
<evidence type="ECO:0000259" key="10">
    <source>
        <dbReference type="PROSITE" id="PS50110"/>
    </source>
</evidence>
<evidence type="ECO:0000259" key="9">
    <source>
        <dbReference type="PROSITE" id="PS01124"/>
    </source>
</evidence>
<dbReference type="GO" id="GO:0000160">
    <property type="term" value="P:phosphorelay signal transduction system"/>
    <property type="evidence" value="ECO:0007669"/>
    <property type="project" value="UniProtKB-KW"/>
</dbReference>
<reference evidence="11 12" key="1">
    <citation type="submission" date="2017-08" db="EMBL/GenBank/DDBJ databases">
        <title>Substantial Increase in Enzyme Production by Combined Drug-Resistance Mutations in Paenibacillus agaridevorans.</title>
        <authorList>
            <person name="Tanaka Y."/>
            <person name="Funane K."/>
            <person name="Hosaka T."/>
            <person name="Shiwa Y."/>
            <person name="Fujita N."/>
            <person name="Miyazaki T."/>
            <person name="Yoshikawa H."/>
            <person name="Murakami K."/>
            <person name="Kasahara K."/>
            <person name="Inaoka T."/>
            <person name="Hiraga Y."/>
            <person name="Ochi K."/>
        </authorList>
    </citation>
    <scope>NUCLEOTIDE SEQUENCE [LARGE SCALE GENOMIC DNA]</scope>
    <source>
        <strain evidence="11 12">T-3040</strain>
    </source>
</reference>
<evidence type="ECO:0000256" key="7">
    <source>
        <dbReference type="ARBA" id="ARBA00023163"/>
    </source>
</evidence>
<dbReference type="Gene3D" id="3.40.50.2300">
    <property type="match status" value="1"/>
</dbReference>
<dbReference type="InterPro" id="IPR051552">
    <property type="entry name" value="HptR"/>
</dbReference>
<dbReference type="GO" id="GO:0005737">
    <property type="term" value="C:cytoplasm"/>
    <property type="evidence" value="ECO:0007669"/>
    <property type="project" value="UniProtKB-SubCell"/>
</dbReference>
<protein>
    <submittedName>
        <fullName evidence="11">DNA-binding response regulator</fullName>
    </submittedName>
</protein>
<dbReference type="Pfam" id="PF00072">
    <property type="entry name" value="Response_reg"/>
    <property type="match status" value="1"/>
</dbReference>
<dbReference type="InterPro" id="IPR001789">
    <property type="entry name" value="Sig_transdc_resp-reg_receiver"/>
</dbReference>
<accession>A0A2R5F320</accession>
<feature type="domain" description="HTH araC/xylS-type" evidence="9">
    <location>
        <begin position="243"/>
        <end position="341"/>
    </location>
</feature>
<dbReference type="PRINTS" id="PR00032">
    <property type="entry name" value="HTHARAC"/>
</dbReference>
<evidence type="ECO:0000256" key="6">
    <source>
        <dbReference type="ARBA" id="ARBA00023125"/>
    </source>
</evidence>
<dbReference type="PANTHER" id="PTHR42713">
    <property type="entry name" value="HISTIDINE KINASE-RELATED"/>
    <property type="match status" value="1"/>
</dbReference>
<comment type="caution">
    <text evidence="11">The sequence shown here is derived from an EMBL/GenBank/DDBJ whole genome shotgun (WGS) entry which is preliminary data.</text>
</comment>
<keyword evidence="7" id="KW-0804">Transcription</keyword>
<evidence type="ECO:0000313" key="12">
    <source>
        <dbReference type="Proteomes" id="UP000245202"/>
    </source>
</evidence>
<keyword evidence="6 11" id="KW-0238">DNA-binding</keyword>
<evidence type="ECO:0000256" key="4">
    <source>
        <dbReference type="ARBA" id="ARBA00023012"/>
    </source>
</evidence>
<dbReference type="InterPro" id="IPR009057">
    <property type="entry name" value="Homeodomain-like_sf"/>
</dbReference>
<sequence>MIKVLLVDDEPLVRRGIRSIMPLSDFGMEWAGEASTAEEALKALDAGGIDLVLTDISMPGMDGLAFIRKMQTDHPSVRSVVITCHQDFDYLQQALRLGAVDYIVKTQLDDDSVYDLLGRISRHVERHAEAEQAELDPSIRKRLAERWSSLHWVAREELYETLSADTLRVFDAASWKELLTYCTKGEWQRFCPLLAPEIDRVGTQLGTLHSIPELLEWVELFRDAAMHRLCLTMYSEQVIASIMQALDLLRGVEDGRWSQSDICKQVGMSVSYFSKCFKEIVGVSFVYYVQEMNLRHAQLLLEATNLPIYEVADKSGFSDEKYFGKIFRTKLGCSPSEYRLQSRSKR</sequence>
<keyword evidence="5" id="KW-0805">Transcription regulation</keyword>
<dbReference type="PROSITE" id="PS50110">
    <property type="entry name" value="RESPONSE_REGULATORY"/>
    <property type="match status" value="1"/>
</dbReference>
<dbReference type="Pfam" id="PF12833">
    <property type="entry name" value="HTH_18"/>
    <property type="match status" value="1"/>
</dbReference>
<gene>
    <name evidence="11" type="ORF">PAT3040_05527</name>
</gene>
<dbReference type="RefSeq" id="WP_108995197.1">
    <property type="nucleotide sequence ID" value="NZ_BDQX01000356.1"/>
</dbReference>
<dbReference type="SMART" id="SM00342">
    <property type="entry name" value="HTH_ARAC"/>
    <property type="match status" value="1"/>
</dbReference>
<feature type="domain" description="Response regulatory" evidence="10">
    <location>
        <begin position="3"/>
        <end position="120"/>
    </location>
</feature>
<keyword evidence="3 8" id="KW-0597">Phosphoprotein</keyword>
<dbReference type="GO" id="GO:0043565">
    <property type="term" value="F:sequence-specific DNA binding"/>
    <property type="evidence" value="ECO:0007669"/>
    <property type="project" value="InterPro"/>
</dbReference>
<feature type="modified residue" description="4-aspartylphosphate" evidence="8">
    <location>
        <position position="55"/>
    </location>
</feature>
<evidence type="ECO:0000256" key="2">
    <source>
        <dbReference type="ARBA" id="ARBA00022490"/>
    </source>
</evidence>
<organism evidence="11 12">
    <name type="scientific">Paenibacillus agaridevorans</name>
    <dbReference type="NCBI Taxonomy" id="171404"/>
    <lineage>
        <taxon>Bacteria</taxon>
        <taxon>Bacillati</taxon>
        <taxon>Bacillota</taxon>
        <taxon>Bacilli</taxon>
        <taxon>Bacillales</taxon>
        <taxon>Paenibacillaceae</taxon>
        <taxon>Paenibacillus</taxon>
    </lineage>
</organism>
<dbReference type="CDD" id="cd17536">
    <property type="entry name" value="REC_YesN-like"/>
    <property type="match status" value="1"/>
</dbReference>
<evidence type="ECO:0000256" key="1">
    <source>
        <dbReference type="ARBA" id="ARBA00004496"/>
    </source>
</evidence>
<dbReference type="AlphaFoldDB" id="A0A2R5F320"/>
<dbReference type="Proteomes" id="UP000245202">
    <property type="component" value="Unassembled WGS sequence"/>
</dbReference>
<dbReference type="PROSITE" id="PS01124">
    <property type="entry name" value="HTH_ARAC_FAMILY_2"/>
    <property type="match status" value="1"/>
</dbReference>
<dbReference type="SMART" id="SM00448">
    <property type="entry name" value="REC"/>
    <property type="match status" value="1"/>
</dbReference>
<dbReference type="PANTHER" id="PTHR42713:SF3">
    <property type="entry name" value="TRANSCRIPTIONAL REGULATORY PROTEIN HPTR"/>
    <property type="match status" value="1"/>
</dbReference>
<evidence type="ECO:0000256" key="8">
    <source>
        <dbReference type="PROSITE-ProRule" id="PRU00169"/>
    </source>
</evidence>
<dbReference type="EMBL" id="BDQX01000356">
    <property type="protein sequence ID" value="GBG10763.1"/>
    <property type="molecule type" value="Genomic_DNA"/>
</dbReference>
<name>A0A2R5F320_9BACL</name>
<proteinExistence type="predicted"/>
<dbReference type="InterPro" id="IPR020449">
    <property type="entry name" value="Tscrpt_reg_AraC-type_HTH"/>
</dbReference>
<evidence type="ECO:0000313" key="11">
    <source>
        <dbReference type="EMBL" id="GBG10763.1"/>
    </source>
</evidence>
<dbReference type="InterPro" id="IPR011006">
    <property type="entry name" value="CheY-like_superfamily"/>
</dbReference>
<dbReference type="Gene3D" id="1.10.10.60">
    <property type="entry name" value="Homeodomain-like"/>
    <property type="match status" value="2"/>
</dbReference>
<keyword evidence="12" id="KW-1185">Reference proteome</keyword>
<dbReference type="SUPFAM" id="SSF46689">
    <property type="entry name" value="Homeodomain-like"/>
    <property type="match status" value="2"/>
</dbReference>
<dbReference type="SUPFAM" id="SSF52172">
    <property type="entry name" value="CheY-like"/>
    <property type="match status" value="1"/>
</dbReference>
<comment type="subcellular location">
    <subcellularLocation>
        <location evidence="1">Cytoplasm</location>
    </subcellularLocation>
</comment>